<dbReference type="PROSITE" id="PS00382">
    <property type="entry name" value="CLP_PROTEASE_HIS"/>
    <property type="match status" value="1"/>
</dbReference>
<evidence type="ECO:0000256" key="11">
    <source>
        <dbReference type="RuleBase" id="RU000550"/>
    </source>
</evidence>
<evidence type="ECO:0000256" key="8">
    <source>
        <dbReference type="PROSITE-ProRule" id="PRU10085"/>
    </source>
</evidence>
<evidence type="ECO:0000256" key="6">
    <source>
        <dbReference type="ARBA" id="ARBA00034021"/>
    </source>
</evidence>
<dbReference type="GO" id="GO:0006508">
    <property type="term" value="P:proteolysis"/>
    <property type="evidence" value="ECO:0007669"/>
    <property type="project" value="UniProtKB-KW"/>
</dbReference>
<dbReference type="InterPro" id="IPR029045">
    <property type="entry name" value="ClpP/crotonase-like_dom_sf"/>
</dbReference>
<dbReference type="PANTHER" id="PTHR10381:SF70">
    <property type="entry name" value="ATP-DEPENDENT CLP PROTEASE PROTEOLYTIC SUBUNIT"/>
    <property type="match status" value="1"/>
</dbReference>
<gene>
    <name evidence="7" type="primary">clpP</name>
    <name evidence="13" type="ORF">EDE11_10597</name>
</gene>
<dbReference type="PROSITE" id="PS00381">
    <property type="entry name" value="CLP_PROTEASE_SER"/>
    <property type="match status" value="1"/>
</dbReference>
<dbReference type="InterPro" id="IPR033135">
    <property type="entry name" value="ClpP_His_AS"/>
</dbReference>
<keyword evidence="14" id="KW-1185">Reference proteome</keyword>
<reference evidence="13 14" key="1">
    <citation type="submission" date="2019-03" db="EMBL/GenBank/DDBJ databases">
        <title>Systems level insights into methane cycling in arid and semi-arid ecosystems.</title>
        <authorList>
            <person name="Kalyuzhnaya M."/>
        </authorList>
    </citation>
    <scope>NUCLEOTIDE SEQUENCE [LARGE SCALE GENOMIC DNA]</scope>
    <source>
        <strain evidence="13 14">S-1</strain>
    </source>
</reference>
<comment type="subunit">
    <text evidence="7">Fourteen ClpP subunits assemble into 2 heptameric rings which stack back to back to give a disk-like structure with a central cavity, resembling the structure of eukaryotic proteasomes.</text>
</comment>
<dbReference type="EMBL" id="SMCN01000005">
    <property type="protein sequence ID" value="TCV85537.1"/>
    <property type="molecule type" value="Genomic_DNA"/>
</dbReference>
<feature type="active site" evidence="7 9">
    <location>
        <position position="139"/>
    </location>
</feature>
<comment type="similarity">
    <text evidence="1 7 12">Belongs to the peptidase S14 family.</text>
</comment>
<protein>
    <recommendedName>
        <fullName evidence="7 12">ATP-dependent Clp protease proteolytic subunit</fullName>
        <ecNumber evidence="7 10">3.4.21.92</ecNumber>
    </recommendedName>
    <alternativeName>
        <fullName evidence="7">Endopeptidase Clp</fullName>
    </alternativeName>
</protein>
<organism evidence="13 14">
    <name type="scientific">Methylomonas methanica</name>
    <dbReference type="NCBI Taxonomy" id="421"/>
    <lineage>
        <taxon>Bacteria</taxon>
        <taxon>Pseudomonadati</taxon>
        <taxon>Pseudomonadota</taxon>
        <taxon>Gammaproteobacteria</taxon>
        <taxon>Methylococcales</taxon>
        <taxon>Methylococcaceae</taxon>
        <taxon>Methylomonas</taxon>
    </lineage>
</organism>
<keyword evidence="5 7" id="KW-0720">Serine protease</keyword>
<dbReference type="NCBIfam" id="NF009205">
    <property type="entry name" value="PRK12553.1"/>
    <property type="match status" value="1"/>
</dbReference>
<dbReference type="InterPro" id="IPR001907">
    <property type="entry name" value="ClpP"/>
</dbReference>
<comment type="caution">
    <text evidence="13">The sequence shown here is derived from an EMBL/GenBank/DDBJ whole genome shotgun (WGS) entry which is preliminary data.</text>
</comment>
<sequence>MFNQNVMSEMMAPQAAGGLVPIVVEQTARGERSFDIYSRLLKERVIFLVGQVEDYSANLVVAQLLFLESENPDKDIHLYINSPGGSVTAGMSIYDTMQFIKPDVSTMCIGQAASMGALLLAGGANGKRYCLPHSRVMIHQPLGGFQGQASDFDIHAREILAIRDRLNKILAHHTGQPLEKIQQDTDRDNFLSSQQAVDYGLIDKVLTSRIA</sequence>
<evidence type="ECO:0000256" key="1">
    <source>
        <dbReference type="ARBA" id="ARBA00007039"/>
    </source>
</evidence>
<evidence type="ECO:0000256" key="3">
    <source>
        <dbReference type="ARBA" id="ARBA00022670"/>
    </source>
</evidence>
<name>A0ABY2CPK2_METMH</name>
<dbReference type="PANTHER" id="PTHR10381">
    <property type="entry name" value="ATP-DEPENDENT CLP PROTEASE PROTEOLYTIC SUBUNIT"/>
    <property type="match status" value="1"/>
</dbReference>
<comment type="function">
    <text evidence="7 11">Cleaves peptides in various proteins in a process that requires ATP hydrolysis. Has a chymotrypsin-like activity. Plays a major role in the degradation of misfolded proteins.</text>
</comment>
<evidence type="ECO:0000256" key="4">
    <source>
        <dbReference type="ARBA" id="ARBA00022801"/>
    </source>
</evidence>
<evidence type="ECO:0000313" key="14">
    <source>
        <dbReference type="Proteomes" id="UP000295649"/>
    </source>
</evidence>
<dbReference type="Proteomes" id="UP000295649">
    <property type="component" value="Unassembled WGS sequence"/>
</dbReference>
<evidence type="ECO:0000313" key="13">
    <source>
        <dbReference type="EMBL" id="TCV85537.1"/>
    </source>
</evidence>
<accession>A0ABY2CPK2</accession>
<dbReference type="Pfam" id="PF00574">
    <property type="entry name" value="CLP_protease"/>
    <property type="match status" value="1"/>
</dbReference>
<dbReference type="GO" id="GO:0008233">
    <property type="term" value="F:peptidase activity"/>
    <property type="evidence" value="ECO:0007669"/>
    <property type="project" value="UniProtKB-KW"/>
</dbReference>
<dbReference type="NCBIfam" id="TIGR00493">
    <property type="entry name" value="clpP"/>
    <property type="match status" value="1"/>
</dbReference>
<evidence type="ECO:0000256" key="2">
    <source>
        <dbReference type="ARBA" id="ARBA00022490"/>
    </source>
</evidence>
<dbReference type="InterPro" id="IPR018215">
    <property type="entry name" value="ClpP_Ser_AS"/>
</dbReference>
<keyword evidence="4 7" id="KW-0378">Hydrolase</keyword>
<proteinExistence type="inferred from homology"/>
<evidence type="ECO:0000256" key="7">
    <source>
        <dbReference type="HAMAP-Rule" id="MF_00444"/>
    </source>
</evidence>
<keyword evidence="3 7" id="KW-0645">Protease</keyword>
<dbReference type="EC" id="3.4.21.92" evidence="7 10"/>
<comment type="subcellular location">
    <subcellularLocation>
        <location evidence="7">Cytoplasm</location>
    </subcellularLocation>
</comment>
<dbReference type="NCBIfam" id="NF001368">
    <property type="entry name" value="PRK00277.1"/>
    <property type="match status" value="1"/>
</dbReference>
<feature type="active site" description="Nucleophile" evidence="7">
    <location>
        <position position="114"/>
    </location>
</feature>
<dbReference type="InterPro" id="IPR023562">
    <property type="entry name" value="ClpP/TepA"/>
</dbReference>
<evidence type="ECO:0000256" key="12">
    <source>
        <dbReference type="RuleBase" id="RU003567"/>
    </source>
</evidence>
<keyword evidence="2 7" id="KW-0963">Cytoplasm</keyword>
<evidence type="ECO:0000256" key="9">
    <source>
        <dbReference type="PROSITE-ProRule" id="PRU10086"/>
    </source>
</evidence>
<dbReference type="CDD" id="cd07017">
    <property type="entry name" value="S14_ClpP_2"/>
    <property type="match status" value="1"/>
</dbReference>
<evidence type="ECO:0000256" key="5">
    <source>
        <dbReference type="ARBA" id="ARBA00022825"/>
    </source>
</evidence>
<dbReference type="HAMAP" id="MF_00444">
    <property type="entry name" value="ClpP"/>
    <property type="match status" value="1"/>
</dbReference>
<dbReference type="SUPFAM" id="SSF52096">
    <property type="entry name" value="ClpP/crotonase"/>
    <property type="match status" value="1"/>
</dbReference>
<comment type="catalytic activity">
    <reaction evidence="6 7 9">
        <text>Hydrolysis of proteins to small peptides in the presence of ATP and magnesium. alpha-casein is the usual test substrate. In the absence of ATP, only oligopeptides shorter than five residues are hydrolyzed (such as succinyl-Leu-Tyr-|-NHMec, and Leu-Tyr-Leu-|-Tyr-Trp, in which cleavage of the -Tyr-|-Leu- and -Tyr-|-Trp bonds also occurs).</text>
        <dbReference type="EC" id="3.4.21.92"/>
    </reaction>
</comment>
<feature type="active site" evidence="8">
    <location>
        <position position="114"/>
    </location>
</feature>
<dbReference type="PRINTS" id="PR00127">
    <property type="entry name" value="CLPPROTEASEP"/>
</dbReference>
<dbReference type="Gene3D" id="3.90.226.10">
    <property type="entry name" value="2-enoyl-CoA Hydratase, Chain A, domain 1"/>
    <property type="match status" value="1"/>
</dbReference>
<evidence type="ECO:0000256" key="10">
    <source>
        <dbReference type="RuleBase" id="RU000549"/>
    </source>
</evidence>